<evidence type="ECO:0000313" key="2">
    <source>
        <dbReference type="Proteomes" id="UP000718281"/>
    </source>
</evidence>
<dbReference type="AlphaFoldDB" id="A0A935CDK4"/>
<name>A0A935CDK4_9MICO</name>
<accession>A0A935CDK4</accession>
<dbReference type="Proteomes" id="UP000718281">
    <property type="component" value="Unassembled WGS sequence"/>
</dbReference>
<comment type="caution">
    <text evidence="1">The sequence shown here is derived from an EMBL/GenBank/DDBJ whole genome shotgun (WGS) entry which is preliminary data.</text>
</comment>
<sequence length="212" mass="23354">MSHQSSAALLALHAVRVTGMASTERAAARYGLPQAEAHELLEDDRARGYVRRVEFVDLAGWTLTESGRTEDERRLAAELALTGARPVVQTGADDFVGLNARLLTAITDWQLRPQPWDRLAANDHTDHRWDDRVLRELTRIGELLAPVCDPLAAALSRFEGYPQRYAAAMARVADGERSWVDRVGPDSAHGVWLELHEDLRATLGAGPCVTPS</sequence>
<evidence type="ECO:0000313" key="1">
    <source>
        <dbReference type="EMBL" id="MBK6300530.1"/>
    </source>
</evidence>
<proteinExistence type="predicted"/>
<protein>
    <submittedName>
        <fullName evidence="1">Transcriptional regulator</fullName>
    </submittedName>
</protein>
<organism evidence="1 2">
    <name type="scientific">Candidatus Phosphoribacter hodrii</name>
    <dbReference type="NCBI Taxonomy" id="2953743"/>
    <lineage>
        <taxon>Bacteria</taxon>
        <taxon>Bacillati</taxon>
        <taxon>Actinomycetota</taxon>
        <taxon>Actinomycetes</taxon>
        <taxon>Micrococcales</taxon>
        <taxon>Dermatophilaceae</taxon>
        <taxon>Candidatus Phosphoribacter</taxon>
    </lineage>
</organism>
<dbReference type="EMBL" id="JADIXZ010000004">
    <property type="protein sequence ID" value="MBK6300530.1"/>
    <property type="molecule type" value="Genomic_DNA"/>
</dbReference>
<reference evidence="1 2" key="1">
    <citation type="submission" date="2020-10" db="EMBL/GenBank/DDBJ databases">
        <title>Connecting structure to function with the recovery of over 1000 high-quality activated sludge metagenome-assembled genomes encoding full-length rRNA genes using long-read sequencing.</title>
        <authorList>
            <person name="Singleton C.M."/>
            <person name="Petriglieri F."/>
            <person name="Kristensen J.M."/>
            <person name="Kirkegaard R.H."/>
            <person name="Michaelsen T.Y."/>
            <person name="Andersen M.H."/>
            <person name="Karst S.M."/>
            <person name="Dueholm M.S."/>
            <person name="Nielsen P.H."/>
            <person name="Albertsen M."/>
        </authorList>
    </citation>
    <scope>NUCLEOTIDE SEQUENCE [LARGE SCALE GENOMIC DNA]</scope>
    <source>
        <strain evidence="1">AalE_18-Q3-R2-46_BAT3C.188</strain>
    </source>
</reference>
<gene>
    <name evidence="1" type="ORF">IPF40_05580</name>
</gene>